<evidence type="ECO:0000256" key="6">
    <source>
        <dbReference type="ARBA" id="ARBA00023163"/>
    </source>
</evidence>
<evidence type="ECO:0000313" key="12">
    <source>
        <dbReference type="Proteomes" id="UP000076881"/>
    </source>
</evidence>
<dbReference type="PANTHER" id="PTHR47792:SF1">
    <property type="entry name" value="PROTEIN SOK2-RELATED"/>
    <property type="match status" value="1"/>
</dbReference>
<evidence type="ECO:0000256" key="2">
    <source>
        <dbReference type="ARBA" id="ARBA00007247"/>
    </source>
</evidence>
<dbReference type="EMBL" id="AZHF01000003">
    <property type="protein sequence ID" value="OAA77172.1"/>
    <property type="molecule type" value="Genomic_DNA"/>
</dbReference>
<evidence type="ECO:0000256" key="8">
    <source>
        <dbReference type="ARBA" id="ARBA00023321"/>
    </source>
</evidence>
<name>A0A162K2Y2_CORDF</name>
<feature type="region of interest" description="Disordered" evidence="9">
    <location>
        <begin position="302"/>
        <end position="679"/>
    </location>
</feature>
<dbReference type="PANTHER" id="PTHR47792">
    <property type="entry name" value="PROTEIN SOK2-RELATED"/>
    <property type="match status" value="1"/>
</dbReference>
<keyword evidence="8" id="KW-0183">Conidiation</keyword>
<proteinExistence type="inferred from homology"/>
<keyword evidence="6" id="KW-0804">Transcription</keyword>
<evidence type="ECO:0000256" key="4">
    <source>
        <dbReference type="ARBA" id="ARBA00023015"/>
    </source>
</evidence>
<dbReference type="GO" id="GO:0003700">
    <property type="term" value="F:DNA-binding transcription factor activity"/>
    <property type="evidence" value="ECO:0007669"/>
    <property type="project" value="TreeGrafter"/>
</dbReference>
<dbReference type="GO" id="GO:0045944">
    <property type="term" value="P:positive regulation of transcription by RNA polymerase II"/>
    <property type="evidence" value="ECO:0007669"/>
    <property type="project" value="TreeGrafter"/>
</dbReference>
<dbReference type="FunFam" id="3.10.260.10:FF:000003">
    <property type="entry name" value="Ascospore maturation 1 protein"/>
    <property type="match status" value="1"/>
</dbReference>
<dbReference type="OrthoDB" id="5407653at2759"/>
<dbReference type="SUPFAM" id="SSF54616">
    <property type="entry name" value="DNA-binding domain of Mlu1-box binding protein MBP1"/>
    <property type="match status" value="1"/>
</dbReference>
<dbReference type="AlphaFoldDB" id="A0A162K2Y2"/>
<gene>
    <name evidence="11" type="ORF">LEL_03995</name>
</gene>
<comment type="similarity">
    <text evidence="2">Belongs to the EFG1/PHD1/stuA family.</text>
</comment>
<dbReference type="GO" id="GO:0030435">
    <property type="term" value="P:sporulation resulting in formation of a cellular spore"/>
    <property type="evidence" value="ECO:0007669"/>
    <property type="project" value="UniProtKB-KW"/>
</dbReference>
<feature type="region of interest" description="Disordered" evidence="9">
    <location>
        <begin position="1"/>
        <end position="63"/>
    </location>
</feature>
<dbReference type="PROSITE" id="PS51299">
    <property type="entry name" value="HTH_APSES"/>
    <property type="match status" value="1"/>
</dbReference>
<dbReference type="GO" id="GO:0005634">
    <property type="term" value="C:nucleus"/>
    <property type="evidence" value="ECO:0007669"/>
    <property type="project" value="UniProtKB-SubCell"/>
</dbReference>
<keyword evidence="3" id="KW-0749">Sporulation</keyword>
<dbReference type="InterPro" id="IPR036887">
    <property type="entry name" value="HTH_APSES_sf"/>
</dbReference>
<dbReference type="Proteomes" id="UP000076881">
    <property type="component" value="Unassembled WGS sequence"/>
</dbReference>
<feature type="compositionally biased region" description="Polar residues" evidence="9">
    <location>
        <begin position="383"/>
        <end position="413"/>
    </location>
</feature>
<dbReference type="Gene3D" id="3.10.260.10">
    <property type="entry name" value="Transcription regulator HTH, APSES-type DNA-binding domain"/>
    <property type="match status" value="1"/>
</dbReference>
<dbReference type="GO" id="GO:0043565">
    <property type="term" value="F:sequence-specific DNA binding"/>
    <property type="evidence" value="ECO:0007669"/>
    <property type="project" value="TreeGrafter"/>
</dbReference>
<feature type="compositionally biased region" description="Polar residues" evidence="9">
    <location>
        <begin position="557"/>
        <end position="595"/>
    </location>
</feature>
<keyword evidence="7" id="KW-0539">Nucleus</keyword>
<dbReference type="STRING" id="1081108.A0A162K2Y2"/>
<evidence type="ECO:0000256" key="3">
    <source>
        <dbReference type="ARBA" id="ARBA00022969"/>
    </source>
</evidence>
<dbReference type="SMART" id="SM01252">
    <property type="entry name" value="KilA-N"/>
    <property type="match status" value="1"/>
</dbReference>
<dbReference type="InterPro" id="IPR003163">
    <property type="entry name" value="Tscrpt_reg_HTH_APSES-type"/>
</dbReference>
<feature type="compositionally biased region" description="Low complexity" evidence="9">
    <location>
        <begin position="36"/>
        <end position="46"/>
    </location>
</feature>
<protein>
    <submittedName>
        <fullName evidence="11">APSES transcription factor</fullName>
    </submittedName>
</protein>
<keyword evidence="5" id="KW-0238">DNA-binding</keyword>
<evidence type="ECO:0000313" key="11">
    <source>
        <dbReference type="EMBL" id="OAA77172.1"/>
    </source>
</evidence>
<dbReference type="InterPro" id="IPR029790">
    <property type="entry name" value="EFG1/Phd1/StuA"/>
</dbReference>
<dbReference type="GO" id="GO:0048315">
    <property type="term" value="P:conidium formation"/>
    <property type="evidence" value="ECO:0007669"/>
    <property type="project" value="UniProtKB-KW"/>
</dbReference>
<feature type="domain" description="HTH APSES-type" evidence="10">
    <location>
        <begin position="188"/>
        <end position="294"/>
    </location>
</feature>
<evidence type="ECO:0000259" key="10">
    <source>
        <dbReference type="PROSITE" id="PS51299"/>
    </source>
</evidence>
<keyword evidence="4" id="KW-0805">Transcription regulation</keyword>
<accession>A0A162K2Y2</accession>
<comment type="caution">
    <text evidence="11">The sequence shown here is derived from an EMBL/GenBank/DDBJ whole genome shotgun (WGS) entry which is preliminary data.</text>
</comment>
<evidence type="ECO:0000256" key="9">
    <source>
        <dbReference type="SAM" id="MobiDB-lite"/>
    </source>
</evidence>
<sequence length="679" mass="72539">MSLDRLPSFTLPPPGQAHSSGTSSPRLSSFASHNGSQSSFTSAASSNGPKTPSPTLPLNAITGPPTSIVRYDAMNHPPDLYYAQHLSAGQPPAPQTVTSGAMGHYHQQPPPMLQSHAQYTNPAPYQYGYANGLTSPPSAPPSVSNGMAAPQNVLPLPGGGVPSQNSMQQPYAHFDNTGQQPPPGMKPRVTATLWEDEGSLCFQVEARGICVARREDNHMINGTKLLNVAGMTRGRRDGILKSEKTRHVVKIGPMHLKGVWIPYDRALEFANKEKITELLYPLFVQNIGSLLYHPTNQTRTNQVMAAADRRKQDQGQQMRSNSTSHGLPSIHHQQQPAMAQVPGPQTTLPSHSSLARPGLERAHTFPTPPTSASSVINGMGASESFNWQGHGMNGQQATTPPGSTLQSLQSYPSSAHGGYDNQRQMYNAPSSQQSPYQSASNSSQDRLYGQAGSYPKHDMAPPSSRPATTSILADHSEAKPNGVMPSDQSAHQQPGEEEGDHEQDPEYTHDSGAYDPTRGSYNYNAPGGMQNDNSNMPPEMTGSPNHPPASGRATPRTAAQPQSYYQHTGYNTPPRVQQSSNLYSVISNDRPATNGGSTGDVYAPAGEMPGSMNNGYAPRAPLLNGAGAGVKRGRDDDEANNAGGVDLKRRKTMMETSVPAPVYDAMNQSASAVGAPPRR</sequence>
<evidence type="ECO:0000256" key="7">
    <source>
        <dbReference type="ARBA" id="ARBA00023242"/>
    </source>
</evidence>
<organism evidence="11 12">
    <name type="scientific">Akanthomyces lecanii RCEF 1005</name>
    <dbReference type="NCBI Taxonomy" id="1081108"/>
    <lineage>
        <taxon>Eukaryota</taxon>
        <taxon>Fungi</taxon>
        <taxon>Dikarya</taxon>
        <taxon>Ascomycota</taxon>
        <taxon>Pezizomycotina</taxon>
        <taxon>Sordariomycetes</taxon>
        <taxon>Hypocreomycetidae</taxon>
        <taxon>Hypocreales</taxon>
        <taxon>Cordycipitaceae</taxon>
        <taxon>Akanthomyces</taxon>
        <taxon>Cordyceps confragosa</taxon>
    </lineage>
</organism>
<feature type="compositionally biased region" description="Polar residues" evidence="9">
    <location>
        <begin position="17"/>
        <end position="35"/>
    </location>
</feature>
<feature type="compositionally biased region" description="Polar residues" evidence="9">
    <location>
        <begin position="314"/>
        <end position="353"/>
    </location>
</feature>
<reference evidence="11 12" key="1">
    <citation type="journal article" date="2016" name="Genome Biol. Evol.">
        <title>Divergent and convergent evolution of fungal pathogenicity.</title>
        <authorList>
            <person name="Shang Y."/>
            <person name="Xiao G."/>
            <person name="Zheng P."/>
            <person name="Cen K."/>
            <person name="Zhan S."/>
            <person name="Wang C."/>
        </authorList>
    </citation>
    <scope>NUCLEOTIDE SEQUENCE [LARGE SCALE GENOMIC DNA]</scope>
    <source>
        <strain evidence="11 12">RCEF 1005</strain>
    </source>
</reference>
<evidence type="ECO:0000256" key="1">
    <source>
        <dbReference type="ARBA" id="ARBA00004123"/>
    </source>
</evidence>
<evidence type="ECO:0000256" key="5">
    <source>
        <dbReference type="ARBA" id="ARBA00023125"/>
    </source>
</evidence>
<comment type="subcellular location">
    <subcellularLocation>
        <location evidence="1">Nucleus</location>
    </subcellularLocation>
</comment>
<dbReference type="Pfam" id="PF04383">
    <property type="entry name" value="KilA-N"/>
    <property type="match status" value="1"/>
</dbReference>
<feature type="compositionally biased region" description="Low complexity" evidence="9">
    <location>
        <begin position="426"/>
        <end position="444"/>
    </location>
</feature>
<keyword evidence="12" id="KW-1185">Reference proteome</keyword>
<dbReference type="InterPro" id="IPR018004">
    <property type="entry name" value="KilA/APSES_HTH"/>
</dbReference>